<keyword evidence="7 8" id="KW-0472">Membrane</keyword>
<dbReference type="PANTHER" id="PTHR21181">
    <property type="match status" value="1"/>
</dbReference>
<dbReference type="EMBL" id="GIBP01011381">
    <property type="protein sequence ID" value="NDV40350.1"/>
    <property type="molecule type" value="Transcribed_RNA"/>
</dbReference>
<dbReference type="GO" id="GO:0022890">
    <property type="term" value="F:inorganic cation transmembrane transporter activity"/>
    <property type="evidence" value="ECO:0007669"/>
    <property type="project" value="TreeGrafter"/>
</dbReference>
<dbReference type="GO" id="GO:0005769">
    <property type="term" value="C:early endosome"/>
    <property type="evidence" value="ECO:0007669"/>
    <property type="project" value="TreeGrafter"/>
</dbReference>
<dbReference type="InterPro" id="IPR018937">
    <property type="entry name" value="MMgT"/>
</dbReference>
<evidence type="ECO:0000256" key="5">
    <source>
        <dbReference type="ARBA" id="ARBA00022824"/>
    </source>
</evidence>
<protein>
    <submittedName>
        <fullName evidence="10">Uncharacterized protein</fullName>
    </submittedName>
</protein>
<reference evidence="10" key="1">
    <citation type="journal article" date="2020" name="J. Eukaryot. Microbiol.">
        <title>De novo Sequencing, Assembly and Annotation of the Transcriptome for the Free-Living Testate Amoeba Arcella intermedia.</title>
        <authorList>
            <person name="Ribeiro G.M."/>
            <person name="Porfirio-Sousa A.L."/>
            <person name="Maurer-Alcala X.X."/>
            <person name="Katz L.A."/>
            <person name="Lahr D.J.G."/>
        </authorList>
    </citation>
    <scope>NUCLEOTIDE SEQUENCE</scope>
</reference>
<feature type="signal peptide" evidence="9">
    <location>
        <begin position="1"/>
        <end position="21"/>
    </location>
</feature>
<evidence type="ECO:0000256" key="3">
    <source>
        <dbReference type="ARBA" id="ARBA00011276"/>
    </source>
</evidence>
<evidence type="ECO:0000256" key="9">
    <source>
        <dbReference type="SAM" id="SignalP"/>
    </source>
</evidence>
<keyword evidence="9" id="KW-0732">Signal</keyword>
<feature type="chain" id="PRO_5025399568" evidence="9">
    <location>
        <begin position="22"/>
        <end position="104"/>
    </location>
</feature>
<keyword evidence="4 8" id="KW-0812">Transmembrane</keyword>
<dbReference type="Pfam" id="PF10270">
    <property type="entry name" value="MMgT"/>
    <property type="match status" value="1"/>
</dbReference>
<organism evidence="10">
    <name type="scientific">Arcella intermedia</name>
    <dbReference type="NCBI Taxonomy" id="1963864"/>
    <lineage>
        <taxon>Eukaryota</taxon>
        <taxon>Amoebozoa</taxon>
        <taxon>Tubulinea</taxon>
        <taxon>Elardia</taxon>
        <taxon>Arcellinida</taxon>
        <taxon>Sphaerothecina</taxon>
        <taxon>Arcellidae</taxon>
        <taxon>Arcella</taxon>
    </lineage>
</organism>
<comment type="subunit">
    <text evidence="3">Component of the ER membrane protein complex (EMC).</text>
</comment>
<evidence type="ECO:0000256" key="8">
    <source>
        <dbReference type="SAM" id="Phobius"/>
    </source>
</evidence>
<dbReference type="GO" id="GO:0005886">
    <property type="term" value="C:plasma membrane"/>
    <property type="evidence" value="ECO:0007669"/>
    <property type="project" value="TreeGrafter"/>
</dbReference>
<proteinExistence type="inferred from homology"/>
<evidence type="ECO:0000256" key="7">
    <source>
        <dbReference type="ARBA" id="ARBA00023136"/>
    </source>
</evidence>
<comment type="subcellular location">
    <subcellularLocation>
        <location evidence="1">Endoplasmic reticulum membrane</location>
        <topology evidence="1">Multi-pass membrane protein</topology>
    </subcellularLocation>
</comment>
<evidence type="ECO:0000256" key="4">
    <source>
        <dbReference type="ARBA" id="ARBA00022692"/>
    </source>
</evidence>
<keyword evidence="5" id="KW-0256">Endoplasmic reticulum</keyword>
<evidence type="ECO:0000313" key="10">
    <source>
        <dbReference type="EMBL" id="NDV40350.1"/>
    </source>
</evidence>
<evidence type="ECO:0000256" key="6">
    <source>
        <dbReference type="ARBA" id="ARBA00022989"/>
    </source>
</evidence>
<keyword evidence="6 8" id="KW-1133">Transmembrane helix</keyword>
<sequence>MVGGGMFLLVGLVLLIHSCYATIRYRQYTMLLEEQMDGLPLDIVLECLFGLVVSCWGTVLYAGQFQPIKISSHLAKKTFDTLNHRPSLITFAHRGPQFAKTATN</sequence>
<dbReference type="GO" id="GO:0005794">
    <property type="term" value="C:Golgi apparatus"/>
    <property type="evidence" value="ECO:0007669"/>
    <property type="project" value="TreeGrafter"/>
</dbReference>
<name>A0A6B2LU03_9EUKA</name>
<feature type="transmembrane region" description="Helical" evidence="8">
    <location>
        <begin position="41"/>
        <end position="62"/>
    </location>
</feature>
<comment type="similarity">
    <text evidence="2">Belongs to the membrane magnesium transporter (TC 1.A.67) family.</text>
</comment>
<dbReference type="AlphaFoldDB" id="A0A6B2LU03"/>
<accession>A0A6B2LU03</accession>
<evidence type="ECO:0000256" key="1">
    <source>
        <dbReference type="ARBA" id="ARBA00004477"/>
    </source>
</evidence>
<dbReference type="GO" id="GO:0072546">
    <property type="term" value="C:EMC complex"/>
    <property type="evidence" value="ECO:0007669"/>
    <property type="project" value="TreeGrafter"/>
</dbReference>
<dbReference type="PANTHER" id="PTHR21181:SF7">
    <property type="entry name" value="ER MEMBRANE PROTEIN COMPLEX SUBUNIT 5"/>
    <property type="match status" value="1"/>
</dbReference>
<evidence type="ECO:0000256" key="2">
    <source>
        <dbReference type="ARBA" id="ARBA00006109"/>
    </source>
</evidence>